<evidence type="ECO:0000259" key="2">
    <source>
        <dbReference type="Pfam" id="PF11396"/>
    </source>
</evidence>
<feature type="chain" id="PRO_5012375059" evidence="1">
    <location>
        <begin position="21"/>
        <end position="141"/>
    </location>
</feature>
<dbReference type="InterPro" id="IPR021533">
    <property type="entry name" value="PepSY-like"/>
</dbReference>
<name>A0A222MX12_9BACT</name>
<dbReference type="OrthoDB" id="710080at2"/>
<reference evidence="3 4" key="1">
    <citation type="submission" date="2017-07" db="EMBL/GenBank/DDBJ databases">
        <title>Analysis of two Campylobacter avium genomes and identification of a novel hippuricase gene.</title>
        <authorList>
            <person name="Miller W.G."/>
            <person name="Chapman M.H."/>
            <person name="Yee E."/>
            <person name="Revez J."/>
            <person name="Bono J.L."/>
            <person name="Rossi M."/>
        </authorList>
    </citation>
    <scope>NUCLEOTIDE SEQUENCE [LARGE SCALE GENOMIC DNA]</scope>
    <source>
        <strain evidence="3 4">LMG 24591</strain>
    </source>
</reference>
<feature type="domain" description="Putative beta-lactamase-inhibitor-like PepSY-like" evidence="2">
    <location>
        <begin position="55"/>
        <end position="135"/>
    </location>
</feature>
<dbReference type="Proteomes" id="UP000201169">
    <property type="component" value="Chromosome"/>
</dbReference>
<evidence type="ECO:0000313" key="4">
    <source>
        <dbReference type="Proteomes" id="UP000201169"/>
    </source>
</evidence>
<dbReference type="Gene3D" id="3.40.1420.30">
    <property type="match status" value="1"/>
</dbReference>
<dbReference type="AlphaFoldDB" id="A0A222MX12"/>
<organism evidence="3 4">
    <name type="scientific">Campylobacter avium LMG 24591</name>
    <dbReference type="NCBI Taxonomy" id="522484"/>
    <lineage>
        <taxon>Bacteria</taxon>
        <taxon>Pseudomonadati</taxon>
        <taxon>Campylobacterota</taxon>
        <taxon>Epsilonproteobacteria</taxon>
        <taxon>Campylobacterales</taxon>
        <taxon>Campylobacteraceae</taxon>
        <taxon>Campylobacter</taxon>
    </lineage>
</organism>
<keyword evidence="1" id="KW-0732">Signal</keyword>
<evidence type="ECO:0000313" key="3">
    <source>
        <dbReference type="EMBL" id="ASQ30523.1"/>
    </source>
</evidence>
<accession>A0A222MX12</accession>
<gene>
    <name evidence="3" type="ORF">CAV_0860</name>
</gene>
<dbReference type="SUPFAM" id="SSF160574">
    <property type="entry name" value="BT0923-like"/>
    <property type="match status" value="1"/>
</dbReference>
<keyword evidence="4" id="KW-1185">Reference proteome</keyword>
<sequence>MKKLKVVALVTLFCASSLLADMAVAPNTLPAKIHSFVKQHFKGANIMFAERDMTSYDIDLSDGTKIEFNINGDWTDIDGRYKPIPTTFLPNAVTSKVKASQPNAQIIEIDRTINGYKFKFNNMMEVYTDANGNVIGQKFDD</sequence>
<dbReference type="KEGG" id="cavi:CAV_0860"/>
<dbReference type="RefSeq" id="WP_094325279.1">
    <property type="nucleotide sequence ID" value="NZ_CP022347.1"/>
</dbReference>
<protein>
    <submittedName>
        <fullName evidence="3">Hypothetical periplasmic protein (DUF2874 domains)</fullName>
    </submittedName>
</protein>
<feature type="signal peptide" evidence="1">
    <location>
        <begin position="1"/>
        <end position="20"/>
    </location>
</feature>
<evidence type="ECO:0000256" key="1">
    <source>
        <dbReference type="SAM" id="SignalP"/>
    </source>
</evidence>
<dbReference type="EMBL" id="CP022347">
    <property type="protein sequence ID" value="ASQ30523.1"/>
    <property type="molecule type" value="Genomic_DNA"/>
</dbReference>
<dbReference type="Pfam" id="PF11396">
    <property type="entry name" value="PepSY_like"/>
    <property type="match status" value="1"/>
</dbReference>
<proteinExistence type="predicted"/>